<feature type="transmembrane region" description="Helical" evidence="7">
    <location>
        <begin position="142"/>
        <end position="162"/>
    </location>
</feature>
<keyword evidence="3" id="KW-1003">Cell membrane</keyword>
<comment type="similarity">
    <text evidence="7">Belongs to the binding-protein-dependent transport system permease family.</text>
</comment>
<keyword evidence="10" id="KW-1185">Reference proteome</keyword>
<comment type="caution">
    <text evidence="9">The sequence shown here is derived from an EMBL/GenBank/DDBJ whole genome shotgun (WGS) entry which is preliminary data.</text>
</comment>
<sequence length="296" mass="33266">MTLILKNFSGKAFDWLNGILLLLFTLMCIYPFYYVLIYSISDPAKVAQGIFLLPAGLEFGTYKSILSLPYIKTSFFISLSRTVIGTLLTVLCCSFFSYLLTKDRMLLRKFVYRMLVVTLYINAGLIPWYITMKMLHLDENFLLYVLPTAVSGFNVILIKTYIEQLPAALEESAMIDGAGYLTIFTKIIFPLCKPIVATVAVFAAVGQWNTWMDNYFLVNSASLKTIQLTLYEFLSSANTFTGLDAASITRQAQNVVLTPESIKMSTTIIVTLPILAVYPFMQRYFVKGIMLGAVKG</sequence>
<protein>
    <submittedName>
        <fullName evidence="9">Carbohydrate ABC transporter permease</fullName>
    </submittedName>
</protein>
<evidence type="ECO:0000256" key="7">
    <source>
        <dbReference type="RuleBase" id="RU363032"/>
    </source>
</evidence>
<evidence type="ECO:0000313" key="10">
    <source>
        <dbReference type="Proteomes" id="UP000640274"/>
    </source>
</evidence>
<evidence type="ECO:0000256" key="1">
    <source>
        <dbReference type="ARBA" id="ARBA00004651"/>
    </source>
</evidence>
<evidence type="ECO:0000256" key="6">
    <source>
        <dbReference type="ARBA" id="ARBA00023136"/>
    </source>
</evidence>
<feature type="transmembrane region" description="Helical" evidence="7">
    <location>
        <begin position="262"/>
        <end position="281"/>
    </location>
</feature>
<feature type="transmembrane region" description="Helical" evidence="7">
    <location>
        <begin position="12"/>
        <end position="33"/>
    </location>
</feature>
<dbReference type="PANTHER" id="PTHR43744:SF9">
    <property type="entry name" value="POLYGALACTURONAN_RHAMNOGALACTURONAN TRANSPORT SYSTEM PERMEASE PROTEIN YTCP"/>
    <property type="match status" value="1"/>
</dbReference>
<dbReference type="GO" id="GO:0055085">
    <property type="term" value="P:transmembrane transport"/>
    <property type="evidence" value="ECO:0007669"/>
    <property type="project" value="InterPro"/>
</dbReference>
<dbReference type="RefSeq" id="WP_199018302.1">
    <property type="nucleotide sequence ID" value="NZ_JAELUP010000013.1"/>
</dbReference>
<evidence type="ECO:0000256" key="4">
    <source>
        <dbReference type="ARBA" id="ARBA00022692"/>
    </source>
</evidence>
<dbReference type="InterPro" id="IPR000515">
    <property type="entry name" value="MetI-like"/>
</dbReference>
<organism evidence="9 10">
    <name type="scientific">Paenibacillus roseus</name>
    <dbReference type="NCBI Taxonomy" id="2798579"/>
    <lineage>
        <taxon>Bacteria</taxon>
        <taxon>Bacillati</taxon>
        <taxon>Bacillota</taxon>
        <taxon>Bacilli</taxon>
        <taxon>Bacillales</taxon>
        <taxon>Paenibacillaceae</taxon>
        <taxon>Paenibacillus</taxon>
    </lineage>
</organism>
<keyword evidence="6 7" id="KW-0472">Membrane</keyword>
<keyword evidence="5 7" id="KW-1133">Transmembrane helix</keyword>
<proteinExistence type="inferred from homology"/>
<evidence type="ECO:0000256" key="5">
    <source>
        <dbReference type="ARBA" id="ARBA00022989"/>
    </source>
</evidence>
<dbReference type="GO" id="GO:0005886">
    <property type="term" value="C:plasma membrane"/>
    <property type="evidence" value="ECO:0007669"/>
    <property type="project" value="UniProtKB-SubCell"/>
</dbReference>
<evidence type="ECO:0000256" key="3">
    <source>
        <dbReference type="ARBA" id="ARBA00022475"/>
    </source>
</evidence>
<feature type="transmembrane region" description="Helical" evidence="7">
    <location>
        <begin position="75"/>
        <end position="98"/>
    </location>
</feature>
<dbReference type="Gene3D" id="1.10.3720.10">
    <property type="entry name" value="MetI-like"/>
    <property type="match status" value="1"/>
</dbReference>
<dbReference type="SUPFAM" id="SSF161098">
    <property type="entry name" value="MetI-like"/>
    <property type="match status" value="1"/>
</dbReference>
<accession>A0A934J355</accession>
<dbReference type="Proteomes" id="UP000640274">
    <property type="component" value="Unassembled WGS sequence"/>
</dbReference>
<dbReference type="EMBL" id="JAELUP010000013">
    <property type="protein sequence ID" value="MBJ6360754.1"/>
    <property type="molecule type" value="Genomic_DNA"/>
</dbReference>
<reference evidence="9" key="1">
    <citation type="submission" date="2020-12" db="EMBL/GenBank/DDBJ databases">
        <authorList>
            <person name="Huq M.A."/>
        </authorList>
    </citation>
    <scope>NUCLEOTIDE SEQUENCE</scope>
    <source>
        <strain evidence="9">MAHUQ-46</strain>
    </source>
</reference>
<keyword evidence="4 7" id="KW-0812">Transmembrane</keyword>
<dbReference type="PANTHER" id="PTHR43744">
    <property type="entry name" value="ABC TRANSPORTER PERMEASE PROTEIN MG189-RELATED-RELATED"/>
    <property type="match status" value="1"/>
</dbReference>
<evidence type="ECO:0000256" key="2">
    <source>
        <dbReference type="ARBA" id="ARBA00022448"/>
    </source>
</evidence>
<dbReference type="CDD" id="cd06261">
    <property type="entry name" value="TM_PBP2"/>
    <property type="match status" value="1"/>
</dbReference>
<gene>
    <name evidence="9" type="ORF">JFN88_05385</name>
</gene>
<feature type="domain" description="ABC transmembrane type-1" evidence="8">
    <location>
        <begin position="75"/>
        <end position="281"/>
    </location>
</feature>
<dbReference type="InterPro" id="IPR035906">
    <property type="entry name" value="MetI-like_sf"/>
</dbReference>
<keyword evidence="2 7" id="KW-0813">Transport</keyword>
<evidence type="ECO:0000313" key="9">
    <source>
        <dbReference type="EMBL" id="MBJ6360754.1"/>
    </source>
</evidence>
<name>A0A934J355_9BACL</name>
<dbReference type="Pfam" id="PF00528">
    <property type="entry name" value="BPD_transp_1"/>
    <property type="match status" value="1"/>
</dbReference>
<comment type="subcellular location">
    <subcellularLocation>
        <location evidence="1 7">Cell membrane</location>
        <topology evidence="1 7">Multi-pass membrane protein</topology>
    </subcellularLocation>
</comment>
<feature type="transmembrane region" description="Helical" evidence="7">
    <location>
        <begin position="110"/>
        <end position="130"/>
    </location>
</feature>
<evidence type="ECO:0000259" key="8">
    <source>
        <dbReference type="PROSITE" id="PS50928"/>
    </source>
</evidence>
<feature type="transmembrane region" description="Helical" evidence="7">
    <location>
        <begin position="183"/>
        <end position="205"/>
    </location>
</feature>
<dbReference type="AlphaFoldDB" id="A0A934J355"/>
<dbReference type="PROSITE" id="PS50928">
    <property type="entry name" value="ABC_TM1"/>
    <property type="match status" value="1"/>
</dbReference>